<sequence>MAAHNGRNVRDLRRENRAAVLRRWYLDGPMSRFSLAPATGLSSGSISNVVAELLTVGIDLGALGPDAVTVGAAILPLAAFFARGGRRLPPTPAPEPSTAWRATLDTRLA</sequence>
<organism evidence="2 3">
    <name type="scientific">Streptomyces mordarskii</name>
    <dbReference type="NCBI Taxonomy" id="1226758"/>
    <lineage>
        <taxon>Bacteria</taxon>
        <taxon>Bacillati</taxon>
        <taxon>Actinomycetota</taxon>
        <taxon>Actinomycetes</taxon>
        <taxon>Kitasatosporales</taxon>
        <taxon>Streptomycetaceae</taxon>
        <taxon>Streptomyces</taxon>
    </lineage>
</organism>
<feature type="region of interest" description="Disordered" evidence="1">
    <location>
        <begin position="86"/>
        <end position="109"/>
    </location>
</feature>
<dbReference type="InterPro" id="IPR036390">
    <property type="entry name" value="WH_DNA-bd_sf"/>
</dbReference>
<dbReference type="EMBL" id="BAAABZ010000019">
    <property type="protein sequence ID" value="GAA0527195.1"/>
    <property type="molecule type" value="Genomic_DNA"/>
</dbReference>
<dbReference type="InterPro" id="IPR036388">
    <property type="entry name" value="WH-like_DNA-bd_sf"/>
</dbReference>
<protein>
    <submittedName>
        <fullName evidence="2">Uncharacterized protein</fullName>
    </submittedName>
</protein>
<evidence type="ECO:0000256" key="1">
    <source>
        <dbReference type="SAM" id="MobiDB-lite"/>
    </source>
</evidence>
<dbReference type="Gene3D" id="1.10.10.10">
    <property type="entry name" value="Winged helix-like DNA-binding domain superfamily/Winged helix DNA-binding domain"/>
    <property type="match status" value="1"/>
</dbReference>
<reference evidence="2 3" key="1">
    <citation type="journal article" date="2019" name="Int. J. Syst. Evol. Microbiol.">
        <title>The Global Catalogue of Microorganisms (GCM) 10K type strain sequencing project: providing services to taxonomists for standard genome sequencing and annotation.</title>
        <authorList>
            <consortium name="The Broad Institute Genomics Platform"/>
            <consortium name="The Broad Institute Genome Sequencing Center for Infectious Disease"/>
            <person name="Wu L."/>
            <person name="Ma J."/>
        </authorList>
    </citation>
    <scope>NUCLEOTIDE SEQUENCE [LARGE SCALE GENOMIC DNA]</scope>
    <source>
        <strain evidence="2 3">JCM 5052</strain>
    </source>
</reference>
<proteinExistence type="predicted"/>
<gene>
    <name evidence="2" type="ORF">GCM10010390_31880</name>
</gene>
<keyword evidence="3" id="KW-1185">Reference proteome</keyword>
<accession>A0ABN1CVI2</accession>
<name>A0ABN1CVI2_9ACTN</name>
<evidence type="ECO:0000313" key="3">
    <source>
        <dbReference type="Proteomes" id="UP001501576"/>
    </source>
</evidence>
<comment type="caution">
    <text evidence="2">The sequence shown here is derived from an EMBL/GenBank/DDBJ whole genome shotgun (WGS) entry which is preliminary data.</text>
</comment>
<dbReference type="Proteomes" id="UP001501576">
    <property type="component" value="Unassembled WGS sequence"/>
</dbReference>
<evidence type="ECO:0000313" key="2">
    <source>
        <dbReference type="EMBL" id="GAA0527195.1"/>
    </source>
</evidence>
<dbReference type="SUPFAM" id="SSF46785">
    <property type="entry name" value="Winged helix' DNA-binding domain"/>
    <property type="match status" value="1"/>
</dbReference>